<dbReference type="Pfam" id="PF12697">
    <property type="entry name" value="Abhydrolase_6"/>
    <property type="match status" value="1"/>
</dbReference>
<proteinExistence type="inferred from homology"/>
<dbReference type="Proteomes" id="UP001432062">
    <property type="component" value="Chromosome"/>
</dbReference>
<keyword evidence="5" id="KW-1185">Reference proteome</keyword>
<dbReference type="Gene3D" id="3.40.50.1820">
    <property type="entry name" value="alpha/beta hydrolase"/>
    <property type="match status" value="1"/>
</dbReference>
<evidence type="ECO:0000313" key="4">
    <source>
        <dbReference type="EMBL" id="WUV44798.1"/>
    </source>
</evidence>
<accession>A0ABZ1YNQ7</accession>
<protein>
    <submittedName>
        <fullName evidence="4">Alpha/beta hydrolase</fullName>
    </submittedName>
</protein>
<sequence>MAEATTARQDVRFFSGDGECQAWLYLPTVATVFTRVPIIVMAHGFGGIKEMGLDKYAERFVKRGYACLVFDYRHFGASSGEPRELIDVDRELEDYRSAVAYARTVPEADPDRVVLWGTSFAGGHVTVTAADDPRIAATIAQCPFTDGFAAGKRMPFFTLLRLMGRAVQDWCAARRGKEPVRVEVVGEPGEVAVMTAPDSKPGFDLLIADSGLTNWRSQVPARAMFQVPRYIPGRRAKDVRTPILFCICDGDSVTPSGETDRYAAQAVHGEVRHYRAGHFDIYVGEPFETVIRDQIRFLERNVPVVG</sequence>
<dbReference type="EMBL" id="CP109441">
    <property type="protein sequence ID" value="WUV44798.1"/>
    <property type="molecule type" value="Genomic_DNA"/>
</dbReference>
<keyword evidence="1 4" id="KW-0378">Hydrolase</keyword>
<organism evidence="4 5">
    <name type="scientific">Nocardia vinacea</name>
    <dbReference type="NCBI Taxonomy" id="96468"/>
    <lineage>
        <taxon>Bacteria</taxon>
        <taxon>Bacillati</taxon>
        <taxon>Actinomycetota</taxon>
        <taxon>Actinomycetes</taxon>
        <taxon>Mycobacteriales</taxon>
        <taxon>Nocardiaceae</taxon>
        <taxon>Nocardia</taxon>
    </lineage>
</organism>
<dbReference type="SUPFAM" id="SSF53474">
    <property type="entry name" value="alpha/beta-Hydrolases"/>
    <property type="match status" value="1"/>
</dbReference>
<dbReference type="InterPro" id="IPR029058">
    <property type="entry name" value="AB_hydrolase_fold"/>
</dbReference>
<comment type="similarity">
    <text evidence="2">Belongs to the AB hydrolase superfamily. FUS2 hydrolase family.</text>
</comment>
<feature type="domain" description="AB hydrolase-1" evidence="3">
    <location>
        <begin position="39"/>
        <end position="286"/>
    </location>
</feature>
<gene>
    <name evidence="4" type="ORF">OG563_37560</name>
</gene>
<dbReference type="GO" id="GO:0016787">
    <property type="term" value="F:hydrolase activity"/>
    <property type="evidence" value="ECO:0007669"/>
    <property type="project" value="UniProtKB-KW"/>
</dbReference>
<dbReference type="Gene3D" id="1.10.10.800">
    <property type="match status" value="1"/>
</dbReference>
<dbReference type="InterPro" id="IPR000073">
    <property type="entry name" value="AB_hydrolase_1"/>
</dbReference>
<evidence type="ECO:0000313" key="5">
    <source>
        <dbReference type="Proteomes" id="UP001432062"/>
    </source>
</evidence>
<dbReference type="InterPro" id="IPR050261">
    <property type="entry name" value="FrsA_esterase"/>
</dbReference>
<name>A0ABZ1YNQ7_9NOCA</name>
<reference evidence="4" key="1">
    <citation type="submission" date="2022-10" db="EMBL/GenBank/DDBJ databases">
        <title>The complete genomes of actinobacterial strains from the NBC collection.</title>
        <authorList>
            <person name="Joergensen T.S."/>
            <person name="Alvarez Arevalo M."/>
            <person name="Sterndorff E.B."/>
            <person name="Faurdal D."/>
            <person name="Vuksanovic O."/>
            <person name="Mourched A.-S."/>
            <person name="Charusanti P."/>
            <person name="Shaw S."/>
            <person name="Blin K."/>
            <person name="Weber T."/>
        </authorList>
    </citation>
    <scope>NUCLEOTIDE SEQUENCE</scope>
    <source>
        <strain evidence="4">NBC_01482</strain>
    </source>
</reference>
<evidence type="ECO:0000256" key="2">
    <source>
        <dbReference type="ARBA" id="ARBA00038115"/>
    </source>
</evidence>
<dbReference type="PANTHER" id="PTHR22946:SF9">
    <property type="entry name" value="POLYKETIDE TRANSFERASE AF380"/>
    <property type="match status" value="1"/>
</dbReference>
<dbReference type="PANTHER" id="PTHR22946">
    <property type="entry name" value="DIENELACTONE HYDROLASE DOMAIN-CONTAINING PROTEIN-RELATED"/>
    <property type="match status" value="1"/>
</dbReference>
<evidence type="ECO:0000256" key="1">
    <source>
        <dbReference type="ARBA" id="ARBA00022801"/>
    </source>
</evidence>
<evidence type="ECO:0000259" key="3">
    <source>
        <dbReference type="Pfam" id="PF12697"/>
    </source>
</evidence>